<dbReference type="PANTHER" id="PTHR48040:SF20">
    <property type="entry name" value="PLEIOTROPIC DRUG RESISTANCE PROTEIN 1"/>
    <property type="match status" value="1"/>
</dbReference>
<dbReference type="Proteomes" id="UP000015453">
    <property type="component" value="Unassembled WGS sequence"/>
</dbReference>
<sequence length="126" mass="14305">MDGDDHQHQHLNGSFTLRQTSSGIRFGSSRVWGNAGADAFSTSAREVYEDDDEEALKWAALEKLPTRVRATRGIYAAGGEGGDVREVEIRNLGIVERRKLVDRLVKNTGEEDNERFLFKFKDRLHR</sequence>
<accession>S8D4T3</accession>
<name>S8D4T3_9LAMI</name>
<reference evidence="1 2" key="1">
    <citation type="journal article" date="2013" name="BMC Genomics">
        <title>The miniature genome of a carnivorous plant Genlisea aurea contains a low number of genes and short non-coding sequences.</title>
        <authorList>
            <person name="Leushkin E.V."/>
            <person name="Sutormin R.A."/>
            <person name="Nabieva E.R."/>
            <person name="Penin A.A."/>
            <person name="Kondrashov A.S."/>
            <person name="Logacheva M.D."/>
        </authorList>
    </citation>
    <scope>NUCLEOTIDE SEQUENCE [LARGE SCALE GENOMIC DNA]</scope>
</reference>
<dbReference type="OrthoDB" id="66620at2759"/>
<dbReference type="PANTHER" id="PTHR48040">
    <property type="entry name" value="PLEIOTROPIC DRUG RESISTANCE PROTEIN 1-LIKE ISOFORM X1"/>
    <property type="match status" value="1"/>
</dbReference>
<evidence type="ECO:0000313" key="1">
    <source>
        <dbReference type="EMBL" id="EPS57703.1"/>
    </source>
</evidence>
<comment type="caution">
    <text evidence="1">The sequence shown here is derived from an EMBL/GenBank/DDBJ whole genome shotgun (WGS) entry which is preliminary data.</text>
</comment>
<proteinExistence type="predicted"/>
<protein>
    <submittedName>
        <fullName evidence="1">Uncharacterized protein</fullName>
    </submittedName>
</protein>
<organism evidence="1 2">
    <name type="scientific">Genlisea aurea</name>
    <dbReference type="NCBI Taxonomy" id="192259"/>
    <lineage>
        <taxon>Eukaryota</taxon>
        <taxon>Viridiplantae</taxon>
        <taxon>Streptophyta</taxon>
        <taxon>Embryophyta</taxon>
        <taxon>Tracheophyta</taxon>
        <taxon>Spermatophyta</taxon>
        <taxon>Magnoliopsida</taxon>
        <taxon>eudicotyledons</taxon>
        <taxon>Gunneridae</taxon>
        <taxon>Pentapetalae</taxon>
        <taxon>asterids</taxon>
        <taxon>lamiids</taxon>
        <taxon>Lamiales</taxon>
        <taxon>Lentibulariaceae</taxon>
        <taxon>Genlisea</taxon>
    </lineage>
</organism>
<dbReference type="AlphaFoldDB" id="S8D4T3"/>
<dbReference type="EMBL" id="AUSU01009934">
    <property type="protein sequence ID" value="EPS57703.1"/>
    <property type="molecule type" value="Genomic_DNA"/>
</dbReference>
<keyword evidence="2" id="KW-1185">Reference proteome</keyword>
<evidence type="ECO:0000313" key="2">
    <source>
        <dbReference type="Proteomes" id="UP000015453"/>
    </source>
</evidence>
<gene>
    <name evidence="1" type="ORF">M569_17114</name>
</gene>